<proteinExistence type="predicted"/>
<gene>
    <name evidence="2" type="ORF">E2C01_020807</name>
</gene>
<keyword evidence="1" id="KW-0732">Signal</keyword>
<accession>A0A5B7E333</accession>
<sequence>MCCISFCCAIVRIAALHIVNEALLHTGRVHRAAAWLALPYPHPTQPRAATRFLARTDCGPSFRSLKSCVSLPLPNPKDEARMGRDEWLILTSYGALSFKSRDSRAQVSVMMEF</sequence>
<name>A0A5B7E333_PORTR</name>
<feature type="signal peptide" evidence="1">
    <location>
        <begin position="1"/>
        <end position="15"/>
    </location>
</feature>
<dbReference type="EMBL" id="VSRR010001779">
    <property type="protein sequence ID" value="MPC27633.1"/>
    <property type="molecule type" value="Genomic_DNA"/>
</dbReference>
<evidence type="ECO:0000313" key="3">
    <source>
        <dbReference type="Proteomes" id="UP000324222"/>
    </source>
</evidence>
<comment type="caution">
    <text evidence="2">The sequence shown here is derived from an EMBL/GenBank/DDBJ whole genome shotgun (WGS) entry which is preliminary data.</text>
</comment>
<evidence type="ECO:0000313" key="2">
    <source>
        <dbReference type="EMBL" id="MPC27633.1"/>
    </source>
</evidence>
<dbReference type="AlphaFoldDB" id="A0A5B7E333"/>
<evidence type="ECO:0008006" key="4">
    <source>
        <dbReference type="Google" id="ProtNLM"/>
    </source>
</evidence>
<keyword evidence="3" id="KW-1185">Reference proteome</keyword>
<organism evidence="2 3">
    <name type="scientific">Portunus trituberculatus</name>
    <name type="common">Swimming crab</name>
    <name type="synonym">Neptunus trituberculatus</name>
    <dbReference type="NCBI Taxonomy" id="210409"/>
    <lineage>
        <taxon>Eukaryota</taxon>
        <taxon>Metazoa</taxon>
        <taxon>Ecdysozoa</taxon>
        <taxon>Arthropoda</taxon>
        <taxon>Crustacea</taxon>
        <taxon>Multicrustacea</taxon>
        <taxon>Malacostraca</taxon>
        <taxon>Eumalacostraca</taxon>
        <taxon>Eucarida</taxon>
        <taxon>Decapoda</taxon>
        <taxon>Pleocyemata</taxon>
        <taxon>Brachyura</taxon>
        <taxon>Eubrachyura</taxon>
        <taxon>Portunoidea</taxon>
        <taxon>Portunidae</taxon>
        <taxon>Portuninae</taxon>
        <taxon>Portunus</taxon>
    </lineage>
</organism>
<evidence type="ECO:0000256" key="1">
    <source>
        <dbReference type="SAM" id="SignalP"/>
    </source>
</evidence>
<dbReference type="Proteomes" id="UP000324222">
    <property type="component" value="Unassembled WGS sequence"/>
</dbReference>
<feature type="chain" id="PRO_5022698579" description="Secreted protein" evidence="1">
    <location>
        <begin position="16"/>
        <end position="113"/>
    </location>
</feature>
<reference evidence="2 3" key="1">
    <citation type="submission" date="2019-05" db="EMBL/GenBank/DDBJ databases">
        <title>Another draft genome of Portunus trituberculatus and its Hox gene families provides insights of decapod evolution.</title>
        <authorList>
            <person name="Jeong J.-H."/>
            <person name="Song I."/>
            <person name="Kim S."/>
            <person name="Choi T."/>
            <person name="Kim D."/>
            <person name="Ryu S."/>
            <person name="Kim W."/>
        </authorList>
    </citation>
    <scope>NUCLEOTIDE SEQUENCE [LARGE SCALE GENOMIC DNA]</scope>
    <source>
        <tissue evidence="2">Muscle</tissue>
    </source>
</reference>
<protein>
    <recommendedName>
        <fullName evidence="4">Secreted protein</fullName>
    </recommendedName>
</protein>